<feature type="region of interest" description="Disordered" evidence="1">
    <location>
        <begin position="73"/>
        <end position="112"/>
    </location>
</feature>
<keyword evidence="3" id="KW-1185">Reference proteome</keyword>
<feature type="compositionally biased region" description="Basic and acidic residues" evidence="1">
    <location>
        <begin position="79"/>
        <end position="107"/>
    </location>
</feature>
<organism evidence="2 3">
    <name type="scientific">Mikania micrantha</name>
    <name type="common">bitter vine</name>
    <dbReference type="NCBI Taxonomy" id="192012"/>
    <lineage>
        <taxon>Eukaryota</taxon>
        <taxon>Viridiplantae</taxon>
        <taxon>Streptophyta</taxon>
        <taxon>Embryophyta</taxon>
        <taxon>Tracheophyta</taxon>
        <taxon>Spermatophyta</taxon>
        <taxon>Magnoliopsida</taxon>
        <taxon>eudicotyledons</taxon>
        <taxon>Gunneridae</taxon>
        <taxon>Pentapetalae</taxon>
        <taxon>asterids</taxon>
        <taxon>campanulids</taxon>
        <taxon>Asterales</taxon>
        <taxon>Asteraceae</taxon>
        <taxon>Asteroideae</taxon>
        <taxon>Heliantheae alliance</taxon>
        <taxon>Eupatorieae</taxon>
        <taxon>Mikania</taxon>
    </lineage>
</organism>
<dbReference type="Proteomes" id="UP000326396">
    <property type="component" value="Linkage Group LG1"/>
</dbReference>
<name>A0A5N6Q087_9ASTR</name>
<comment type="caution">
    <text evidence="2">The sequence shown here is derived from an EMBL/GenBank/DDBJ whole genome shotgun (WGS) entry which is preliminary data.</text>
</comment>
<proteinExistence type="predicted"/>
<sequence length="172" mass="19585">MYDPILLPSRLCEGMWHGGMPFKTRFSNRKCSSNVVGIPKNPLTEQLVAIAVRLDSLESHFREDIAFLKTHFEPSSNQVKKEAPDDNHNDEEDRFKPDTEEISGDHPSDDEDQFQNVVGGQLEVCDGNQLKIEDLEKTQSHVEWLPTSLPLVGPILMISWTDRKEKWAEPDG</sequence>
<dbReference type="EMBL" id="SZYD01000001">
    <property type="protein sequence ID" value="KAD7477381.1"/>
    <property type="molecule type" value="Genomic_DNA"/>
</dbReference>
<evidence type="ECO:0000313" key="3">
    <source>
        <dbReference type="Proteomes" id="UP000326396"/>
    </source>
</evidence>
<protein>
    <submittedName>
        <fullName evidence="2">Uncharacterized protein</fullName>
    </submittedName>
</protein>
<accession>A0A5N6Q087</accession>
<evidence type="ECO:0000256" key="1">
    <source>
        <dbReference type="SAM" id="MobiDB-lite"/>
    </source>
</evidence>
<dbReference type="AlphaFoldDB" id="A0A5N6Q087"/>
<evidence type="ECO:0000313" key="2">
    <source>
        <dbReference type="EMBL" id="KAD7477381.1"/>
    </source>
</evidence>
<gene>
    <name evidence="2" type="ORF">E3N88_00517</name>
</gene>
<reference evidence="2 3" key="1">
    <citation type="submission" date="2019-05" db="EMBL/GenBank/DDBJ databases">
        <title>Mikania micrantha, genome provides insights into the molecular mechanism of rapid growth.</title>
        <authorList>
            <person name="Liu B."/>
        </authorList>
    </citation>
    <scope>NUCLEOTIDE SEQUENCE [LARGE SCALE GENOMIC DNA]</scope>
    <source>
        <strain evidence="2">NLD-2019</strain>
        <tissue evidence="2">Leaf</tissue>
    </source>
</reference>